<evidence type="ECO:0000259" key="1">
    <source>
        <dbReference type="PROSITE" id="PS50994"/>
    </source>
</evidence>
<dbReference type="GO" id="GO:0032196">
    <property type="term" value="P:transposition"/>
    <property type="evidence" value="ECO:0007669"/>
    <property type="project" value="TreeGrafter"/>
</dbReference>
<evidence type="ECO:0000313" key="2">
    <source>
        <dbReference type="EMBL" id="ABD12620.1"/>
    </source>
</evidence>
<feature type="domain" description="Integrase catalytic" evidence="1">
    <location>
        <begin position="4"/>
        <end position="167"/>
    </location>
</feature>
<dbReference type="PANTHER" id="PTHR10948">
    <property type="entry name" value="TRANSPOSASE"/>
    <property type="match status" value="1"/>
</dbReference>
<evidence type="ECO:0000313" key="3">
    <source>
        <dbReference type="Proteomes" id="UP000001937"/>
    </source>
</evidence>
<organism evidence="2 3">
    <name type="scientific">Frankia casuarinae (strain DSM 45818 / CECT 9043 / HFP020203 / CcI3)</name>
    <dbReference type="NCBI Taxonomy" id="106370"/>
    <lineage>
        <taxon>Bacteria</taxon>
        <taxon>Bacillati</taxon>
        <taxon>Actinomycetota</taxon>
        <taxon>Actinomycetes</taxon>
        <taxon>Frankiales</taxon>
        <taxon>Frankiaceae</taxon>
        <taxon>Frankia</taxon>
    </lineage>
</organism>
<dbReference type="InterPro" id="IPR051917">
    <property type="entry name" value="Transposase-Integrase"/>
</dbReference>
<dbReference type="InterPro" id="IPR053392">
    <property type="entry name" value="Transposase_IS30-like"/>
</dbReference>
<dbReference type="EMBL" id="CP000249">
    <property type="protein sequence ID" value="ABD12620.1"/>
    <property type="molecule type" value="Genomic_DNA"/>
</dbReference>
<reference evidence="2 3" key="1">
    <citation type="journal article" date="2007" name="Genome Res.">
        <title>Genome characteristics of facultatively symbiotic Frankia sp. strains reflect host range and host plant biogeography.</title>
        <authorList>
            <person name="Normand P."/>
            <person name="Lapierre P."/>
            <person name="Tisa L.S."/>
            <person name="Gogarten J.P."/>
            <person name="Alloisio N."/>
            <person name="Bagnarol E."/>
            <person name="Bassi C.A."/>
            <person name="Berry A.M."/>
            <person name="Bickhart D.M."/>
            <person name="Choisne N."/>
            <person name="Couloux A."/>
            <person name="Cournoyer B."/>
            <person name="Cruveiller S."/>
            <person name="Daubin V."/>
            <person name="Demange N."/>
            <person name="Francino M.P."/>
            <person name="Goltsman E."/>
            <person name="Huang Y."/>
            <person name="Kopp O.R."/>
            <person name="Labarre L."/>
            <person name="Lapidus A."/>
            <person name="Lavire C."/>
            <person name="Marechal J."/>
            <person name="Martinez M."/>
            <person name="Mastronunzio J.E."/>
            <person name="Mullin B.C."/>
            <person name="Niemann J."/>
            <person name="Pujic P."/>
            <person name="Rawnsley T."/>
            <person name="Rouy Z."/>
            <person name="Schenowitz C."/>
            <person name="Sellstedt A."/>
            <person name="Tavares F."/>
            <person name="Tomkins J.P."/>
            <person name="Vallenet D."/>
            <person name="Valverde C."/>
            <person name="Wall L.G."/>
            <person name="Wang Y."/>
            <person name="Medigue C."/>
            <person name="Benson D.R."/>
        </authorList>
    </citation>
    <scope>NUCLEOTIDE SEQUENCE [LARGE SCALE GENOMIC DNA]</scope>
    <source>
        <strain evidence="3">DSM 45818 / CECT 9043 / CcI3</strain>
    </source>
</reference>
<dbReference type="SUPFAM" id="SSF53098">
    <property type="entry name" value="Ribonuclease H-like"/>
    <property type="match status" value="1"/>
</dbReference>
<dbReference type="PROSITE" id="PS50994">
    <property type="entry name" value="INTEGRASE"/>
    <property type="match status" value="1"/>
</dbReference>
<dbReference type="NCBIfam" id="NF033563">
    <property type="entry name" value="transpos_IS30"/>
    <property type="match status" value="1"/>
</dbReference>
<dbReference type="HOGENOM" id="CLU_035706_4_0_11"/>
<dbReference type="PANTHER" id="PTHR10948:SF23">
    <property type="entry name" value="TRANSPOSASE INSI FOR INSERTION SEQUENCE ELEMENT IS30A-RELATED"/>
    <property type="match status" value="1"/>
</dbReference>
<dbReference type="STRING" id="106370.Francci3_3263"/>
<name>Q2J7X2_FRACC</name>
<protein>
    <submittedName>
        <fullName evidence="2">Integrase</fullName>
    </submittedName>
</protein>
<dbReference type="InterPro" id="IPR012337">
    <property type="entry name" value="RNaseH-like_sf"/>
</dbReference>
<dbReference type="InterPro" id="IPR001584">
    <property type="entry name" value="Integrase_cat-core"/>
</dbReference>
<dbReference type="GO" id="GO:0003676">
    <property type="term" value="F:nucleic acid binding"/>
    <property type="evidence" value="ECO:0007669"/>
    <property type="project" value="InterPro"/>
</dbReference>
<sequence>MVDISERPKEAEDRAVPGFWEGDLIIGKGNRSQIATLVERTTRFVMLVRIPSDRTAERVAYLLAKKMGTLPEFLRNSVTWDQGKEMARHAEFTVRTGIPVYFCDPHSPWQRGSNENTNGLLHQYFPKGTDPSLHTQDELNKLAAQLNGRPRQTLGWLKPIEVFNELLESHASLWPFDSTRQVVRQANGA</sequence>
<keyword evidence="3" id="KW-1185">Reference proteome</keyword>
<dbReference type="RefSeq" id="WP_011437648.1">
    <property type="nucleotide sequence ID" value="NZ_JENI01000047.1"/>
</dbReference>
<dbReference type="InterPro" id="IPR036397">
    <property type="entry name" value="RNaseH_sf"/>
</dbReference>
<dbReference type="GO" id="GO:0005829">
    <property type="term" value="C:cytosol"/>
    <property type="evidence" value="ECO:0007669"/>
    <property type="project" value="TreeGrafter"/>
</dbReference>
<dbReference type="Gene3D" id="3.30.420.10">
    <property type="entry name" value="Ribonuclease H-like superfamily/Ribonuclease H"/>
    <property type="match status" value="1"/>
</dbReference>
<dbReference type="Proteomes" id="UP000001937">
    <property type="component" value="Chromosome"/>
</dbReference>
<dbReference type="GO" id="GO:0015074">
    <property type="term" value="P:DNA integration"/>
    <property type="evidence" value="ECO:0007669"/>
    <property type="project" value="InterPro"/>
</dbReference>
<dbReference type="Pfam" id="PF00665">
    <property type="entry name" value="rve"/>
    <property type="match status" value="1"/>
</dbReference>
<dbReference type="AlphaFoldDB" id="Q2J7X2"/>
<dbReference type="PhylomeDB" id="Q2J7X2"/>
<dbReference type="eggNOG" id="COG2826">
    <property type="taxonomic scope" value="Bacteria"/>
</dbReference>
<proteinExistence type="predicted"/>
<accession>Q2J7X2</accession>
<dbReference type="KEGG" id="fra:Francci3_3263"/>
<dbReference type="GO" id="GO:0004803">
    <property type="term" value="F:transposase activity"/>
    <property type="evidence" value="ECO:0007669"/>
    <property type="project" value="TreeGrafter"/>
</dbReference>
<gene>
    <name evidence="2" type="ordered locus">Francci3_3263</name>
</gene>